<dbReference type="NCBIfam" id="NF010733">
    <property type="entry name" value="PRK14135.1"/>
    <property type="match status" value="1"/>
</dbReference>
<protein>
    <recommendedName>
        <fullName evidence="3 5">Regulatory protein RecX</fullName>
    </recommendedName>
</protein>
<comment type="caution">
    <text evidence="9">The sequence shown here is derived from an EMBL/GenBank/DDBJ whole genome shotgun (WGS) entry which is preliminary data.</text>
</comment>
<name>A0A0V8JMM4_9BACI</name>
<evidence type="ECO:0000313" key="9">
    <source>
        <dbReference type="EMBL" id="KSU88302.1"/>
    </source>
</evidence>
<dbReference type="Proteomes" id="UP000053681">
    <property type="component" value="Unassembled WGS sequence"/>
</dbReference>
<evidence type="ECO:0000256" key="3">
    <source>
        <dbReference type="ARBA" id="ARBA00018111"/>
    </source>
</evidence>
<keyword evidence="4 5" id="KW-0963">Cytoplasm</keyword>
<dbReference type="GO" id="GO:0005737">
    <property type="term" value="C:cytoplasm"/>
    <property type="evidence" value="ECO:0007669"/>
    <property type="project" value="UniProtKB-SubCell"/>
</dbReference>
<dbReference type="InterPro" id="IPR053925">
    <property type="entry name" value="RecX_HTH_3rd"/>
</dbReference>
<sequence length="269" mass="31498">MTVITKITTQKNSAERFNVYIDQGKGEEFAFGVDANVLIQYDLKKGRVLDEFELAEIQFADEEKKAYNLAVTYLSYRMRSEKEVRDYLKKKEVGDMIVQQVIQRLDSHRYLNDEEFAKAYVLTQVNTTSKGPSVIKRELQEKGIKPDIVQSTLEHFSKEEQIETVMKLIAKLKGKYKKYSEIVMKQKIEQFLVNKGYSFSIINGAMQHVDVEKNSDEEWQALTQQGMKAHRKYAKYSGWEYEQKMKQNLYRKGFSIDQIEAFISSLEEE</sequence>
<dbReference type="PANTHER" id="PTHR33602">
    <property type="entry name" value="REGULATORY PROTEIN RECX FAMILY PROTEIN"/>
    <property type="match status" value="1"/>
</dbReference>
<dbReference type="PANTHER" id="PTHR33602:SF1">
    <property type="entry name" value="REGULATORY PROTEIN RECX FAMILY PROTEIN"/>
    <property type="match status" value="1"/>
</dbReference>
<dbReference type="Pfam" id="PF21982">
    <property type="entry name" value="RecX_HTH1"/>
    <property type="match status" value="1"/>
</dbReference>
<evidence type="ECO:0000259" key="8">
    <source>
        <dbReference type="Pfam" id="PF21982"/>
    </source>
</evidence>
<feature type="domain" description="RecX third three-helical" evidence="7">
    <location>
        <begin position="159"/>
        <end position="206"/>
    </location>
</feature>
<dbReference type="AlphaFoldDB" id="A0A0V8JMM4"/>
<evidence type="ECO:0000256" key="2">
    <source>
        <dbReference type="ARBA" id="ARBA00009695"/>
    </source>
</evidence>
<accession>A0A0V8JMM4</accession>
<feature type="domain" description="RecX second three-helical" evidence="6">
    <location>
        <begin position="112"/>
        <end position="153"/>
    </location>
</feature>
<evidence type="ECO:0000313" key="10">
    <source>
        <dbReference type="Proteomes" id="UP000053681"/>
    </source>
</evidence>
<dbReference type="InterPro" id="IPR036388">
    <property type="entry name" value="WH-like_DNA-bd_sf"/>
</dbReference>
<evidence type="ECO:0000256" key="1">
    <source>
        <dbReference type="ARBA" id="ARBA00004496"/>
    </source>
</evidence>
<comment type="similarity">
    <text evidence="2 5">Belongs to the RecX family.</text>
</comment>
<dbReference type="HAMAP" id="MF_01114">
    <property type="entry name" value="RecX"/>
    <property type="match status" value="1"/>
</dbReference>
<reference evidence="9 10" key="1">
    <citation type="submission" date="2015-11" db="EMBL/GenBank/DDBJ databases">
        <title>Bacillus caseinolyticus sp nov.</title>
        <authorList>
            <person name="Dastager S.G."/>
            <person name="Mawlankar R."/>
        </authorList>
    </citation>
    <scope>NUCLEOTIDE SEQUENCE [LARGE SCALE GENOMIC DNA]</scope>
    <source>
        <strain evidence="9 10">SGD-V-76</strain>
    </source>
</reference>
<dbReference type="InterPro" id="IPR053924">
    <property type="entry name" value="RecX_HTH_2nd"/>
</dbReference>
<dbReference type="Pfam" id="PF21981">
    <property type="entry name" value="RecX_HTH3"/>
    <property type="match status" value="2"/>
</dbReference>
<dbReference type="RefSeq" id="WP_062686671.1">
    <property type="nucleotide sequence ID" value="NZ_KQ758641.1"/>
</dbReference>
<comment type="function">
    <text evidence="5">Modulates RecA activity.</text>
</comment>
<dbReference type="GO" id="GO:0006282">
    <property type="term" value="P:regulation of DNA repair"/>
    <property type="evidence" value="ECO:0007669"/>
    <property type="project" value="UniProtKB-UniRule"/>
</dbReference>
<feature type="domain" description="RecX third three-helical" evidence="7">
    <location>
        <begin position="216"/>
        <end position="263"/>
    </location>
</feature>
<organism evidence="9 10">
    <name type="scientific">Priestia veravalensis</name>
    <dbReference type="NCBI Taxonomy" id="1414648"/>
    <lineage>
        <taxon>Bacteria</taxon>
        <taxon>Bacillati</taxon>
        <taxon>Bacillota</taxon>
        <taxon>Bacilli</taxon>
        <taxon>Bacillales</taxon>
        <taxon>Bacillaceae</taxon>
        <taxon>Priestia</taxon>
    </lineage>
</organism>
<dbReference type="InterPro" id="IPR053926">
    <property type="entry name" value="RecX_HTH_1st"/>
</dbReference>
<evidence type="ECO:0000259" key="7">
    <source>
        <dbReference type="Pfam" id="PF21981"/>
    </source>
</evidence>
<gene>
    <name evidence="5" type="primary">recX</name>
    <name evidence="9" type="ORF">AS180_08415</name>
</gene>
<keyword evidence="10" id="KW-1185">Reference proteome</keyword>
<dbReference type="InterPro" id="IPR003783">
    <property type="entry name" value="Regulatory_RecX"/>
</dbReference>
<evidence type="ECO:0000256" key="5">
    <source>
        <dbReference type="HAMAP-Rule" id="MF_01114"/>
    </source>
</evidence>
<evidence type="ECO:0000259" key="6">
    <source>
        <dbReference type="Pfam" id="PF02631"/>
    </source>
</evidence>
<dbReference type="EMBL" id="LNQP01000025">
    <property type="protein sequence ID" value="KSU88302.1"/>
    <property type="molecule type" value="Genomic_DNA"/>
</dbReference>
<dbReference type="Pfam" id="PF02631">
    <property type="entry name" value="RecX_HTH2"/>
    <property type="match status" value="1"/>
</dbReference>
<comment type="subcellular location">
    <subcellularLocation>
        <location evidence="1 5">Cytoplasm</location>
    </subcellularLocation>
</comment>
<evidence type="ECO:0000256" key="4">
    <source>
        <dbReference type="ARBA" id="ARBA00022490"/>
    </source>
</evidence>
<proteinExistence type="inferred from homology"/>
<dbReference type="Gene3D" id="1.10.10.10">
    <property type="entry name" value="Winged helix-like DNA-binding domain superfamily/Winged helix DNA-binding domain"/>
    <property type="match status" value="4"/>
</dbReference>
<feature type="domain" description="RecX first three-helical" evidence="8">
    <location>
        <begin position="66"/>
        <end position="105"/>
    </location>
</feature>